<dbReference type="AlphaFoldDB" id="A0A4U9VDR4"/>
<feature type="transmembrane region" description="Helical" evidence="5">
    <location>
        <begin position="77"/>
        <end position="94"/>
    </location>
</feature>
<gene>
    <name evidence="6" type="primary">gadC_6</name>
    <name evidence="6" type="ORF">NCTC12965_04957</name>
</gene>
<dbReference type="GO" id="GO:0022857">
    <property type="term" value="F:transmembrane transporter activity"/>
    <property type="evidence" value="ECO:0007669"/>
    <property type="project" value="InterPro"/>
</dbReference>
<name>A0A4U9VDR4_SERFO</name>
<dbReference type="GO" id="GO:0016020">
    <property type="term" value="C:membrane"/>
    <property type="evidence" value="ECO:0007669"/>
    <property type="project" value="UniProtKB-SubCell"/>
</dbReference>
<sequence>MVFFAGILLPAAILVILAVTYLRSGAPIAIEMNAETFLPDFTSMSTLVVFVAFILSYMGVEASATHVNEMKNPGRDYPLAMLLLMFAAICLSFNRRVVHCRRNTP</sequence>
<evidence type="ECO:0000256" key="3">
    <source>
        <dbReference type="ARBA" id="ARBA00022989"/>
    </source>
</evidence>
<dbReference type="Gene3D" id="1.20.1740.10">
    <property type="entry name" value="Amino acid/polyamine transporter I"/>
    <property type="match status" value="1"/>
</dbReference>
<keyword evidence="4 5" id="KW-0472">Membrane</keyword>
<accession>A0A4U9VDR4</accession>
<dbReference type="InterPro" id="IPR002293">
    <property type="entry name" value="AA/rel_permease1"/>
</dbReference>
<evidence type="ECO:0000256" key="5">
    <source>
        <dbReference type="SAM" id="Phobius"/>
    </source>
</evidence>
<evidence type="ECO:0000256" key="2">
    <source>
        <dbReference type="ARBA" id="ARBA00022692"/>
    </source>
</evidence>
<evidence type="ECO:0000256" key="4">
    <source>
        <dbReference type="ARBA" id="ARBA00023136"/>
    </source>
</evidence>
<proteinExistence type="predicted"/>
<feature type="transmembrane region" description="Helical" evidence="5">
    <location>
        <begin position="6"/>
        <end position="24"/>
    </location>
</feature>
<keyword evidence="3 5" id="KW-1133">Transmembrane helix</keyword>
<reference evidence="6" key="1">
    <citation type="submission" date="2019-05" db="EMBL/GenBank/DDBJ databases">
        <authorList>
            <consortium name="Pathogen Informatics"/>
        </authorList>
    </citation>
    <scope>NUCLEOTIDE SEQUENCE [LARGE SCALE GENOMIC DNA]</scope>
    <source>
        <strain evidence="6">NCTC12965</strain>
    </source>
</reference>
<organism evidence="6">
    <name type="scientific">Serratia fonticola</name>
    <dbReference type="NCBI Taxonomy" id="47917"/>
    <lineage>
        <taxon>Bacteria</taxon>
        <taxon>Pseudomonadati</taxon>
        <taxon>Pseudomonadota</taxon>
        <taxon>Gammaproteobacteria</taxon>
        <taxon>Enterobacterales</taxon>
        <taxon>Yersiniaceae</taxon>
        <taxon>Serratia</taxon>
    </lineage>
</organism>
<dbReference type="Pfam" id="PF13520">
    <property type="entry name" value="AA_permease_2"/>
    <property type="match status" value="1"/>
</dbReference>
<comment type="subcellular location">
    <subcellularLocation>
        <location evidence="1">Membrane</location>
        <topology evidence="1">Multi-pass membrane protein</topology>
    </subcellularLocation>
</comment>
<keyword evidence="2 5" id="KW-0812">Transmembrane</keyword>
<dbReference type="EMBL" id="CABEEZ010000108">
    <property type="protein sequence ID" value="VTR43439.1"/>
    <property type="molecule type" value="Genomic_DNA"/>
</dbReference>
<evidence type="ECO:0000313" key="6">
    <source>
        <dbReference type="EMBL" id="VTR43439.1"/>
    </source>
</evidence>
<evidence type="ECO:0000256" key="1">
    <source>
        <dbReference type="ARBA" id="ARBA00004141"/>
    </source>
</evidence>
<protein>
    <submittedName>
        <fullName evidence="6">Extreme acid sensitivity protein</fullName>
    </submittedName>
</protein>